<dbReference type="Proteomes" id="UP000054937">
    <property type="component" value="Unassembled WGS sequence"/>
</dbReference>
<dbReference type="EMBL" id="LDAU01000151">
    <property type="protein sequence ID" value="KRX02818.1"/>
    <property type="molecule type" value="Genomic_DNA"/>
</dbReference>
<evidence type="ECO:0000313" key="1">
    <source>
        <dbReference type="EMBL" id="KRX02818.1"/>
    </source>
</evidence>
<protein>
    <submittedName>
        <fullName evidence="1">Uncharacterized protein</fullName>
    </submittedName>
</protein>
<comment type="caution">
    <text evidence="1">The sequence shown here is derived from an EMBL/GenBank/DDBJ whole genome shotgun (WGS) entry which is preliminary data.</text>
</comment>
<keyword evidence="2" id="KW-1185">Reference proteome</keyword>
<dbReference type="InParanoid" id="A0A0V0QKR9"/>
<accession>A0A0V0QKR9</accession>
<reference evidence="1 2" key="1">
    <citation type="journal article" date="2015" name="Sci. Rep.">
        <title>Genome of the facultative scuticociliatosis pathogen Pseudocohnilembus persalinus provides insight into its virulence through horizontal gene transfer.</title>
        <authorList>
            <person name="Xiong J."/>
            <person name="Wang G."/>
            <person name="Cheng J."/>
            <person name="Tian M."/>
            <person name="Pan X."/>
            <person name="Warren A."/>
            <person name="Jiang C."/>
            <person name="Yuan D."/>
            <person name="Miao W."/>
        </authorList>
    </citation>
    <scope>NUCLEOTIDE SEQUENCE [LARGE SCALE GENOMIC DNA]</scope>
    <source>
        <strain evidence="1">36N120E</strain>
    </source>
</reference>
<name>A0A0V0QKR9_PSEPJ</name>
<gene>
    <name evidence="1" type="ORF">PPERSA_04021</name>
</gene>
<proteinExistence type="predicted"/>
<dbReference type="AlphaFoldDB" id="A0A0V0QKR9"/>
<sequence length="464" mass="54988">MDLLTQIHQIIQKTLISGQPHLCIKKLHDLKKEFDDILENQKQKNLELIKNLIDIGITSKEIRSMTKQQYKKFLFYFLSKNSQIKDQYEVKLREKKFNQQIWWQDTIMDQEIVKKIAILMHSTENFTKVNFSNVKSSMDLELIINSDKLEQFNQYHVYIQKWVEKQKNRWIQQQQNNQPKNNHRQQKMFEYEKQQLQKQQLKLNQINSTQNFQIEQVQKKSSEQQNQQLQQLNQCDMVMESKKNNESGNNNQNQIRGSKKSKILQQELSVIYSVQDSHLFDDNSDNDNEEIYNNFKKLDMDKSCEFEEEIYDDEIFESYVAQQLKTSKEVKSIKSSIQQSDQQDSLITFDSIVSASSSINQKDIQLNQKNSTNLKFCYCSSSFKNQKMGQKQYNKCNSNSNNTISESVKFSKESCSTGDLEYDIEDAENQLQMEFMNPSIQKPYDFKQIQYSSEINKINSNKAL</sequence>
<organism evidence="1 2">
    <name type="scientific">Pseudocohnilembus persalinus</name>
    <name type="common">Ciliate</name>
    <dbReference type="NCBI Taxonomy" id="266149"/>
    <lineage>
        <taxon>Eukaryota</taxon>
        <taxon>Sar</taxon>
        <taxon>Alveolata</taxon>
        <taxon>Ciliophora</taxon>
        <taxon>Intramacronucleata</taxon>
        <taxon>Oligohymenophorea</taxon>
        <taxon>Scuticociliatia</taxon>
        <taxon>Philasterida</taxon>
        <taxon>Pseudocohnilembidae</taxon>
        <taxon>Pseudocohnilembus</taxon>
    </lineage>
</organism>
<evidence type="ECO:0000313" key="2">
    <source>
        <dbReference type="Proteomes" id="UP000054937"/>
    </source>
</evidence>